<dbReference type="Proteomes" id="UP000613030">
    <property type="component" value="Unassembled WGS sequence"/>
</dbReference>
<dbReference type="EMBL" id="JAERRB010000014">
    <property type="protein sequence ID" value="MBL0745031.1"/>
    <property type="molecule type" value="Genomic_DNA"/>
</dbReference>
<gene>
    <name evidence="2" type="ORF">JI741_27630</name>
</gene>
<reference evidence="2 3" key="1">
    <citation type="submission" date="2021-01" db="EMBL/GenBank/DDBJ databases">
        <title>Chryseolinea sp. Jin1 Genome sequencing and assembly.</title>
        <authorList>
            <person name="Kim I."/>
        </authorList>
    </citation>
    <scope>NUCLEOTIDE SEQUENCE [LARGE SCALE GENOMIC DNA]</scope>
    <source>
        <strain evidence="2 3">Jin1</strain>
    </source>
</reference>
<comment type="caution">
    <text evidence="2">The sequence shown here is derived from an EMBL/GenBank/DDBJ whole genome shotgun (WGS) entry which is preliminary data.</text>
</comment>
<evidence type="ECO:0000259" key="1">
    <source>
        <dbReference type="Pfam" id="PF13349"/>
    </source>
</evidence>
<dbReference type="InterPro" id="IPR025164">
    <property type="entry name" value="Toastrack_DUF4097"/>
</dbReference>
<dbReference type="RefSeq" id="WP_202015195.1">
    <property type="nucleotide sequence ID" value="NZ_JAERRB010000014.1"/>
</dbReference>
<protein>
    <submittedName>
        <fullName evidence="2">DUF4097 family beta strand repeat protein</fullName>
    </submittedName>
</protein>
<sequence>MTLSIGFMQAQEYKVAKSSGRLEIREVNHVVVEGYSGNEIVFTSRSGKRDDDERAKGLRSVSANGLEDNTNLGLSVVDKGNVIEVQQLKRMDGPEITIKVPKGVTVSYSHTSPHGDEIEFKNVEGEIEVSTMHNGVQLTNVTGPLTIKTVHGDIEGTLNASVKAPISIVSVHGHVDIALPTTVKASVKLGTVYGEIFVDPEFKMDLERTENNMVKFSSDTVTGKINGGGLDINLSSTHNNVYLRKK</sequence>
<feature type="domain" description="DUF4097" evidence="1">
    <location>
        <begin position="127"/>
        <end position="239"/>
    </location>
</feature>
<evidence type="ECO:0000313" key="2">
    <source>
        <dbReference type="EMBL" id="MBL0745031.1"/>
    </source>
</evidence>
<name>A0ABS1KZZ4_9BACT</name>
<proteinExistence type="predicted"/>
<organism evidence="2 3">
    <name type="scientific">Chryseolinea lacunae</name>
    <dbReference type="NCBI Taxonomy" id="2801331"/>
    <lineage>
        <taxon>Bacteria</taxon>
        <taxon>Pseudomonadati</taxon>
        <taxon>Bacteroidota</taxon>
        <taxon>Cytophagia</taxon>
        <taxon>Cytophagales</taxon>
        <taxon>Fulvivirgaceae</taxon>
        <taxon>Chryseolinea</taxon>
    </lineage>
</organism>
<dbReference type="Pfam" id="PF13349">
    <property type="entry name" value="DUF4097"/>
    <property type="match status" value="1"/>
</dbReference>
<accession>A0ABS1KZZ4</accession>
<keyword evidence="3" id="KW-1185">Reference proteome</keyword>
<evidence type="ECO:0000313" key="3">
    <source>
        <dbReference type="Proteomes" id="UP000613030"/>
    </source>
</evidence>